<gene>
    <name evidence="2" type="ORF">ABGF40_04870</name>
</gene>
<dbReference type="Proteomes" id="UP001629536">
    <property type="component" value="Unassembled WGS sequence"/>
</dbReference>
<keyword evidence="1" id="KW-0472">Membrane</keyword>
<evidence type="ECO:0000313" key="2">
    <source>
        <dbReference type="EMBL" id="MFM1525001.1"/>
    </source>
</evidence>
<feature type="transmembrane region" description="Helical" evidence="1">
    <location>
        <begin position="34"/>
        <end position="57"/>
    </location>
</feature>
<evidence type="ECO:0000313" key="3">
    <source>
        <dbReference type="Proteomes" id="UP001629536"/>
    </source>
</evidence>
<keyword evidence="3" id="KW-1185">Reference proteome</keyword>
<sequence>MENLRELKVNNLNPSIKKSRIRARRKTRINFQTLRYNMIYVNIIAIVILFFTLLVGYSEMVHISSNNLVMQGQLDVLEVDQNSLKNIATPLQNEKRIEAIAKSRLDMVYPNRENIVKVDNIKNERQLALSDFETKNNSNNKSSSVLSIITNLFR</sequence>
<protein>
    <submittedName>
        <fullName evidence="2">Septum formation initiator family protein</fullName>
    </submittedName>
</protein>
<dbReference type="RefSeq" id="WP_408126608.1">
    <property type="nucleotide sequence ID" value="NZ_JBFNFH010000009.1"/>
</dbReference>
<dbReference type="Pfam" id="PF04977">
    <property type="entry name" value="DivIC"/>
    <property type="match status" value="1"/>
</dbReference>
<evidence type="ECO:0000256" key="1">
    <source>
        <dbReference type="SAM" id="Phobius"/>
    </source>
</evidence>
<dbReference type="InterPro" id="IPR007060">
    <property type="entry name" value="FtsL/DivIC"/>
</dbReference>
<keyword evidence="1" id="KW-1133">Transmembrane helix</keyword>
<name>A0ABW9F6E6_9FIRM</name>
<accession>A0ABW9F6E6</accession>
<proteinExistence type="predicted"/>
<organism evidence="2 3">
    <name type="scientific">Helcococcus bovis</name>
    <dbReference type="NCBI Taxonomy" id="3153252"/>
    <lineage>
        <taxon>Bacteria</taxon>
        <taxon>Bacillati</taxon>
        <taxon>Bacillota</taxon>
        <taxon>Tissierellia</taxon>
        <taxon>Tissierellales</taxon>
        <taxon>Peptoniphilaceae</taxon>
        <taxon>Helcococcus</taxon>
    </lineage>
</organism>
<reference evidence="2 3" key="1">
    <citation type="journal article" date="2024" name="Front. Microbiol.">
        <title>Pangenomic and biochemical analyses of Helcococcus ovis reveal widespread tetracycline resistance and a novel bacterial species, Helcococcus bovis.</title>
        <authorList>
            <person name="Cunha F."/>
            <person name="Zhai Y."/>
            <person name="Casaro S."/>
            <person name="Jones K.L."/>
            <person name="Hernandez M."/>
            <person name="Bisinotto R.S."/>
            <person name="Kariyawasam S."/>
            <person name="Brown M.B."/>
            <person name="Phillips A."/>
            <person name="Jeong K.C."/>
            <person name="Galvao K.N."/>
        </authorList>
    </citation>
    <scope>NUCLEOTIDE SEQUENCE [LARGE SCALE GENOMIC DNA]</scope>
    <source>
        <strain evidence="2 3">KG197</strain>
    </source>
</reference>
<comment type="caution">
    <text evidence="2">The sequence shown here is derived from an EMBL/GenBank/DDBJ whole genome shotgun (WGS) entry which is preliminary data.</text>
</comment>
<keyword evidence="1" id="KW-0812">Transmembrane</keyword>
<dbReference type="EMBL" id="JBFNFH010000009">
    <property type="protein sequence ID" value="MFM1525001.1"/>
    <property type="molecule type" value="Genomic_DNA"/>
</dbReference>